<dbReference type="CDD" id="cd00761">
    <property type="entry name" value="Glyco_tranf_GTA_type"/>
    <property type="match status" value="1"/>
</dbReference>
<organism evidence="2 3">
    <name type="scientific">Methanobrevibacter oralis</name>
    <dbReference type="NCBI Taxonomy" id="66851"/>
    <lineage>
        <taxon>Archaea</taxon>
        <taxon>Methanobacteriati</taxon>
        <taxon>Methanobacteriota</taxon>
        <taxon>Methanomada group</taxon>
        <taxon>Methanobacteria</taxon>
        <taxon>Methanobacteriales</taxon>
        <taxon>Methanobacteriaceae</taxon>
        <taxon>Methanobrevibacter</taxon>
    </lineage>
</organism>
<dbReference type="Pfam" id="PF00535">
    <property type="entry name" value="Glycos_transf_2"/>
    <property type="match status" value="1"/>
</dbReference>
<evidence type="ECO:0000313" key="2">
    <source>
        <dbReference type="EMBL" id="KZX11413.1"/>
    </source>
</evidence>
<evidence type="ECO:0000259" key="1">
    <source>
        <dbReference type="Pfam" id="PF00535"/>
    </source>
</evidence>
<dbReference type="OrthoDB" id="46222at2157"/>
<accession>A0A166A0L6</accession>
<dbReference type="AlphaFoldDB" id="A0A166A0L6"/>
<dbReference type="Proteomes" id="UP000077428">
    <property type="component" value="Unassembled WGS sequence"/>
</dbReference>
<dbReference type="EMBL" id="LWMU01000091">
    <property type="protein sequence ID" value="KZX11413.1"/>
    <property type="molecule type" value="Genomic_DNA"/>
</dbReference>
<keyword evidence="2" id="KW-0808">Transferase</keyword>
<feature type="domain" description="Glycosyltransferase 2-like" evidence="1">
    <location>
        <begin position="10"/>
        <end position="173"/>
    </location>
</feature>
<reference evidence="3" key="1">
    <citation type="journal article" date="2016" name="Genome Announc.">
        <title>Draft Genome Sequences of Methanobrevibacter curvatus DSM11111, Methanobrevibacter cuticularis DSM11139, Methanobrevibacter filiformis DSM11501, and Methanobrevibacter oralis DSM7256.</title>
        <authorList>
            <person name="Poehlein A."/>
            <person name="Seedorf H."/>
        </authorList>
    </citation>
    <scope>NUCLEOTIDE SEQUENCE [LARGE SCALE GENOMIC DNA]</scope>
    <source>
        <strain evidence="3">DSM 7256 / JCM 30027 / ZR</strain>
    </source>
</reference>
<dbReference type="PATRIC" id="fig|66851.6.peg.1652"/>
<dbReference type="InterPro" id="IPR029044">
    <property type="entry name" value="Nucleotide-diphossugar_trans"/>
</dbReference>
<keyword evidence="2" id="KW-0328">Glycosyltransferase</keyword>
<dbReference type="PANTHER" id="PTHR22916:SF3">
    <property type="entry name" value="UDP-GLCNAC:BETAGAL BETA-1,3-N-ACETYLGLUCOSAMINYLTRANSFERASE-LIKE PROTEIN 1"/>
    <property type="match status" value="1"/>
</dbReference>
<dbReference type="RefSeq" id="WP_063720484.1">
    <property type="nucleotide sequence ID" value="NZ_CAJVUI010000002.1"/>
</dbReference>
<dbReference type="InterPro" id="IPR001173">
    <property type="entry name" value="Glyco_trans_2-like"/>
</dbReference>
<protein>
    <submittedName>
        <fullName evidence="2">Glycosyltransferase EpsH</fullName>
        <ecNumber evidence="2">2.4.-.-</ecNumber>
    </submittedName>
</protein>
<dbReference type="SUPFAM" id="SSF53448">
    <property type="entry name" value="Nucleotide-diphospho-sugar transferases"/>
    <property type="match status" value="1"/>
</dbReference>
<name>A0A166A0L6_METOA</name>
<gene>
    <name evidence="2" type="primary">epsH_5</name>
    <name evidence="2" type="ORF">MBORA_15120</name>
</gene>
<dbReference type="EC" id="2.4.-.-" evidence="2"/>
<sequence>MSCDFEYKLSVVVLVYNTEYYLEECLDSLVNQTLDGIEIICVNDESTDGSLNILRKYAREYDNIKIIDQKNQGGAIAGNNGLKVAKGEYVTLMDSDDIVVLDAYEKMYKKAKETNSDIVSGKPNFYISGFQREVIKKNNIWDGEKTFNIDEYLDIFYDVFYWNKIYKRELIEKHDIYMIPGKIYADVPLVFRAYLFANKISIIPDLVYLWRRRSQEDIIQGNSDISISKSLLDIKNMEDRLSTYYYLKDYFTETNNEKYFNRVIKTYLERFFYPINGILKDKNFKKAYLNVLKDILCDIDDVYDNNLDLKYNLFIYFILNDLSDELDDFLNFDLKEQSTIVKNNKTYWNLKYFDNSKYNIPVELFEIKKVEENFIKIDDLYSDSQYIYFKNVKIPINIEVNSVNISFVGLTKKYGILEENIYSFNLEENDEINSFSGKINLDDLDNINTYDIFLEVVSIGGNKELFRLKEFNFLKNNVKILSRNPNIKFHFTKFGNFSIISSYCKDFFEIFANDNCIRIIPNKNKPINYKIYIEYKRKYDRVYFTFDEDNREFYLEWKYALDKNILYNIYLEIGRGRFKLSKNQLNNFNDQVIKYGNNKIKLYNSNNIGIIMK</sequence>
<proteinExistence type="predicted"/>
<comment type="caution">
    <text evidence="2">The sequence shown here is derived from an EMBL/GenBank/DDBJ whole genome shotgun (WGS) entry which is preliminary data.</text>
</comment>
<dbReference type="STRING" id="66851.MBORA_15120"/>
<evidence type="ECO:0000313" key="3">
    <source>
        <dbReference type="Proteomes" id="UP000077428"/>
    </source>
</evidence>
<dbReference type="Gene3D" id="3.90.550.10">
    <property type="entry name" value="Spore Coat Polysaccharide Biosynthesis Protein SpsA, Chain A"/>
    <property type="match status" value="1"/>
</dbReference>
<dbReference type="PANTHER" id="PTHR22916">
    <property type="entry name" value="GLYCOSYLTRANSFERASE"/>
    <property type="match status" value="1"/>
</dbReference>
<dbReference type="GO" id="GO:0016758">
    <property type="term" value="F:hexosyltransferase activity"/>
    <property type="evidence" value="ECO:0007669"/>
    <property type="project" value="UniProtKB-ARBA"/>
</dbReference>
<keyword evidence="3" id="KW-1185">Reference proteome</keyword>